<dbReference type="Proteomes" id="UP000230233">
    <property type="component" value="Chromosome X"/>
</dbReference>
<evidence type="ECO:0000256" key="1">
    <source>
        <dbReference type="SAM" id="MobiDB-lite"/>
    </source>
</evidence>
<gene>
    <name evidence="2" type="primary">Cni-egl-13</name>
    <name evidence="2" type="synonym">Cnig_chr_X.g24350</name>
    <name evidence="2" type="ORF">B9Z55_024350</name>
</gene>
<dbReference type="OrthoDB" id="6247875at2759"/>
<feature type="region of interest" description="Disordered" evidence="1">
    <location>
        <begin position="80"/>
        <end position="105"/>
    </location>
</feature>
<accession>A0A2G5STV6</accession>
<protein>
    <submittedName>
        <fullName evidence="2">Uncharacterized protein</fullName>
    </submittedName>
</protein>
<evidence type="ECO:0000313" key="2">
    <source>
        <dbReference type="EMBL" id="PIC18467.1"/>
    </source>
</evidence>
<reference evidence="3" key="1">
    <citation type="submission" date="2017-10" db="EMBL/GenBank/DDBJ databases">
        <title>Rapid genome shrinkage in a self-fertile nematode reveals novel sperm competition proteins.</title>
        <authorList>
            <person name="Yin D."/>
            <person name="Schwarz E.M."/>
            <person name="Thomas C.G."/>
            <person name="Felde R.L."/>
            <person name="Korf I.F."/>
            <person name="Cutter A.D."/>
            <person name="Schartner C.M."/>
            <person name="Ralston E.J."/>
            <person name="Meyer B.J."/>
            <person name="Haag E.S."/>
        </authorList>
    </citation>
    <scope>NUCLEOTIDE SEQUENCE [LARGE SCALE GENOMIC DNA]</scope>
    <source>
        <strain evidence="3">JU1422</strain>
    </source>
</reference>
<evidence type="ECO:0000313" key="3">
    <source>
        <dbReference type="Proteomes" id="UP000230233"/>
    </source>
</evidence>
<feature type="compositionally biased region" description="Basic and acidic residues" evidence="1">
    <location>
        <begin position="80"/>
        <end position="90"/>
    </location>
</feature>
<organism evidence="2 3">
    <name type="scientific">Caenorhabditis nigoni</name>
    <dbReference type="NCBI Taxonomy" id="1611254"/>
    <lineage>
        <taxon>Eukaryota</taxon>
        <taxon>Metazoa</taxon>
        <taxon>Ecdysozoa</taxon>
        <taxon>Nematoda</taxon>
        <taxon>Chromadorea</taxon>
        <taxon>Rhabditida</taxon>
        <taxon>Rhabditina</taxon>
        <taxon>Rhabditomorpha</taxon>
        <taxon>Rhabditoidea</taxon>
        <taxon>Rhabditidae</taxon>
        <taxon>Peloderinae</taxon>
        <taxon>Caenorhabditis</taxon>
    </lineage>
</organism>
<sequence length="145" mass="16296">MYFYKLLFDRKHVCPGFSTSATTGVSDFPDILAQTEHGCSVLIDGNHLREVINSVDTQDQKQDLLSDVIRQLTSIKERLTSDESPVKDELKEDPDDNDTSPVSRPSPFSSFFFIPSFFGRLVMAHLPSDKSTLSKYVLCYVIQAA</sequence>
<keyword evidence="3" id="KW-1185">Reference proteome</keyword>
<dbReference type="EMBL" id="PDUG01000006">
    <property type="protein sequence ID" value="PIC18467.1"/>
    <property type="molecule type" value="Genomic_DNA"/>
</dbReference>
<name>A0A2G5STV6_9PELO</name>
<proteinExistence type="predicted"/>
<dbReference type="AlphaFoldDB" id="A0A2G5STV6"/>
<comment type="caution">
    <text evidence="2">The sequence shown here is derived from an EMBL/GenBank/DDBJ whole genome shotgun (WGS) entry which is preliminary data.</text>
</comment>